<dbReference type="PROSITE" id="PS50928">
    <property type="entry name" value="ABC_TM1"/>
    <property type="match status" value="1"/>
</dbReference>
<evidence type="ECO:0000256" key="4">
    <source>
        <dbReference type="ARBA" id="ARBA00022475"/>
    </source>
</evidence>
<protein>
    <recommendedName>
        <fullName evidence="9">ABC transmembrane type-1 domain-containing protein</fullName>
    </recommendedName>
</protein>
<dbReference type="AlphaFoldDB" id="A0A3R7HQR5"/>
<feature type="domain" description="ABC transmembrane type-1" evidence="9">
    <location>
        <begin position="79"/>
        <end position="283"/>
    </location>
</feature>
<keyword evidence="7 8" id="KW-0472">Membrane</keyword>
<evidence type="ECO:0000256" key="3">
    <source>
        <dbReference type="ARBA" id="ARBA00022448"/>
    </source>
</evidence>
<proteinExistence type="inferred from homology"/>
<evidence type="ECO:0000313" key="11">
    <source>
        <dbReference type="Proteomes" id="UP000283709"/>
    </source>
</evidence>
<dbReference type="Pfam" id="PF00528">
    <property type="entry name" value="BPD_transp_1"/>
    <property type="match status" value="1"/>
</dbReference>
<dbReference type="CDD" id="cd06261">
    <property type="entry name" value="TM_PBP2"/>
    <property type="match status" value="1"/>
</dbReference>
<evidence type="ECO:0000256" key="2">
    <source>
        <dbReference type="ARBA" id="ARBA00007069"/>
    </source>
</evidence>
<dbReference type="InterPro" id="IPR035906">
    <property type="entry name" value="MetI-like_sf"/>
</dbReference>
<name>A0A3R7HQR5_9BURK</name>
<dbReference type="GO" id="GO:0005886">
    <property type="term" value="C:plasma membrane"/>
    <property type="evidence" value="ECO:0007669"/>
    <property type="project" value="UniProtKB-SubCell"/>
</dbReference>
<dbReference type="Gene3D" id="1.10.3720.10">
    <property type="entry name" value="MetI-like"/>
    <property type="match status" value="1"/>
</dbReference>
<evidence type="ECO:0000256" key="6">
    <source>
        <dbReference type="ARBA" id="ARBA00022989"/>
    </source>
</evidence>
<dbReference type="PANTHER" id="PTHR42929">
    <property type="entry name" value="INNER MEMBRANE ABC TRANSPORTER PERMEASE PROTEIN YDCU-RELATED-RELATED"/>
    <property type="match status" value="1"/>
</dbReference>
<evidence type="ECO:0000256" key="7">
    <source>
        <dbReference type="ARBA" id="ARBA00023136"/>
    </source>
</evidence>
<organism evidence="10 11">
    <name type="scientific">Paraburkholderia fungorum</name>
    <dbReference type="NCBI Taxonomy" id="134537"/>
    <lineage>
        <taxon>Bacteria</taxon>
        <taxon>Pseudomonadati</taxon>
        <taxon>Pseudomonadota</taxon>
        <taxon>Betaproteobacteria</taxon>
        <taxon>Burkholderiales</taxon>
        <taxon>Burkholderiaceae</taxon>
        <taxon>Paraburkholderia</taxon>
    </lineage>
</organism>
<keyword evidence="6 8" id="KW-1133">Transmembrane helix</keyword>
<dbReference type="SUPFAM" id="SSF161098">
    <property type="entry name" value="MetI-like"/>
    <property type="match status" value="1"/>
</dbReference>
<evidence type="ECO:0000256" key="5">
    <source>
        <dbReference type="ARBA" id="ARBA00022692"/>
    </source>
</evidence>
<evidence type="ECO:0000313" key="10">
    <source>
        <dbReference type="EMBL" id="RKF48324.1"/>
    </source>
</evidence>
<dbReference type="RefSeq" id="WP_120344019.1">
    <property type="nucleotide sequence ID" value="NZ_MCAS01000008.1"/>
</dbReference>
<accession>A0A3R7HQR5</accession>
<feature type="transmembrane region" description="Helical" evidence="8">
    <location>
        <begin position="78"/>
        <end position="102"/>
    </location>
</feature>
<reference evidence="10 11" key="1">
    <citation type="submission" date="2016-07" db="EMBL/GenBank/DDBJ databases">
        <title>Genome analysis of Burkholderia fungorum ES3-20.</title>
        <authorList>
            <person name="Xu D."/>
            <person name="Yao R."/>
            <person name="Zheng S."/>
        </authorList>
    </citation>
    <scope>NUCLEOTIDE SEQUENCE [LARGE SCALE GENOMIC DNA]</scope>
    <source>
        <strain evidence="10 11">ES3-20</strain>
    </source>
</reference>
<sequence length="297" mass="31857">MQAPTSANGPIGLPARKGGTGGDVWWAVAIPVLAFLVVLFVYPTGMLLLKTFSQFDAPQRAGLDNLTWFLGNAANMTILVRTFIVAAVSTCLSALIAFPYAYVMTIVTPRVRTWMLGAVLVSMFLGILLRNFSWVVLLQSTGPMNTVLAWLGIGRIRFLGTLTAVLMGMVHVLFPYMVLPLYSVLQAIDRRLLLAAESLGAPPSKAFVQIYVPLALPGLIAGAMLVFVLALGFYITPAVLGSPQQSLMAQVIYSQFERTAAFGRAGAMALVLSVAALAMVALMARVNRRSRLYGGTA</sequence>
<feature type="transmembrane region" description="Helical" evidence="8">
    <location>
        <begin position="158"/>
        <end position="185"/>
    </location>
</feature>
<keyword evidence="4" id="KW-1003">Cell membrane</keyword>
<feature type="transmembrane region" description="Helical" evidence="8">
    <location>
        <begin position="206"/>
        <end position="235"/>
    </location>
</feature>
<dbReference type="InterPro" id="IPR000515">
    <property type="entry name" value="MetI-like"/>
</dbReference>
<keyword evidence="5 8" id="KW-0812">Transmembrane</keyword>
<keyword evidence="3 8" id="KW-0813">Transport</keyword>
<dbReference type="PANTHER" id="PTHR42929:SF5">
    <property type="entry name" value="ABC TRANSPORTER PERMEASE PROTEIN"/>
    <property type="match status" value="1"/>
</dbReference>
<evidence type="ECO:0000256" key="1">
    <source>
        <dbReference type="ARBA" id="ARBA00004651"/>
    </source>
</evidence>
<gene>
    <name evidence="10" type="ORF">BCY88_21580</name>
</gene>
<feature type="transmembrane region" description="Helical" evidence="8">
    <location>
        <begin position="114"/>
        <end position="138"/>
    </location>
</feature>
<feature type="transmembrane region" description="Helical" evidence="8">
    <location>
        <begin position="24"/>
        <end position="42"/>
    </location>
</feature>
<feature type="transmembrane region" description="Helical" evidence="8">
    <location>
        <begin position="265"/>
        <end position="284"/>
    </location>
</feature>
<evidence type="ECO:0000256" key="8">
    <source>
        <dbReference type="RuleBase" id="RU363032"/>
    </source>
</evidence>
<dbReference type="Proteomes" id="UP000283709">
    <property type="component" value="Unassembled WGS sequence"/>
</dbReference>
<comment type="caution">
    <text evidence="10">The sequence shown here is derived from an EMBL/GenBank/DDBJ whole genome shotgun (WGS) entry which is preliminary data.</text>
</comment>
<dbReference type="GO" id="GO:0055085">
    <property type="term" value="P:transmembrane transport"/>
    <property type="evidence" value="ECO:0007669"/>
    <property type="project" value="InterPro"/>
</dbReference>
<comment type="subcellular location">
    <subcellularLocation>
        <location evidence="1 8">Cell membrane</location>
        <topology evidence="1 8">Multi-pass membrane protein</topology>
    </subcellularLocation>
</comment>
<dbReference type="EMBL" id="MCAS01000008">
    <property type="protein sequence ID" value="RKF48324.1"/>
    <property type="molecule type" value="Genomic_DNA"/>
</dbReference>
<comment type="similarity">
    <text evidence="2">Belongs to the binding-protein-dependent transport system permease family. CysTW subfamily.</text>
</comment>
<dbReference type="OrthoDB" id="9808619at2"/>
<evidence type="ECO:0000259" key="9">
    <source>
        <dbReference type="PROSITE" id="PS50928"/>
    </source>
</evidence>